<dbReference type="SUPFAM" id="SSF51735">
    <property type="entry name" value="NAD(P)-binding Rossmann-fold domains"/>
    <property type="match status" value="1"/>
</dbReference>
<evidence type="ECO:0000256" key="3">
    <source>
        <dbReference type="ARBA" id="ARBA00023141"/>
    </source>
</evidence>
<dbReference type="Gene3D" id="3.40.50.10860">
    <property type="entry name" value="Leucine Dehydrogenase, chain A, domain 1"/>
    <property type="match status" value="1"/>
</dbReference>
<keyword evidence="6" id="KW-1185">Reference proteome</keyword>
<dbReference type="GO" id="GO:0050661">
    <property type="term" value="F:NADP binding"/>
    <property type="evidence" value="ECO:0007669"/>
    <property type="project" value="TreeGrafter"/>
</dbReference>
<dbReference type="Proteomes" id="UP000199627">
    <property type="component" value="Unassembled WGS sequence"/>
</dbReference>
<keyword evidence="3" id="KW-0028">Amino-acid biosynthesis</keyword>
<evidence type="ECO:0000313" key="5">
    <source>
        <dbReference type="EMBL" id="SDQ18044.1"/>
    </source>
</evidence>
<comment type="pathway">
    <text evidence="1">Metabolic intermediate biosynthesis; chorismate biosynthesis; chorismate from D-erythrose 4-phosphate and phosphoenolpyruvate: step 4/7.</text>
</comment>
<evidence type="ECO:0000256" key="2">
    <source>
        <dbReference type="ARBA" id="ARBA00023002"/>
    </source>
</evidence>
<dbReference type="GO" id="GO:0005829">
    <property type="term" value="C:cytosol"/>
    <property type="evidence" value="ECO:0007669"/>
    <property type="project" value="TreeGrafter"/>
</dbReference>
<evidence type="ECO:0000313" key="6">
    <source>
        <dbReference type="Proteomes" id="UP000199627"/>
    </source>
</evidence>
<dbReference type="PANTHER" id="PTHR21089">
    <property type="entry name" value="SHIKIMATE DEHYDROGENASE"/>
    <property type="match status" value="1"/>
</dbReference>
<organism evidence="5 6">
    <name type="scientific">Chryseobacterium soldanellicola</name>
    <dbReference type="NCBI Taxonomy" id="311333"/>
    <lineage>
        <taxon>Bacteria</taxon>
        <taxon>Pseudomonadati</taxon>
        <taxon>Bacteroidota</taxon>
        <taxon>Flavobacteriia</taxon>
        <taxon>Flavobacteriales</taxon>
        <taxon>Weeksellaceae</taxon>
        <taxon>Chryseobacterium group</taxon>
        <taxon>Chryseobacterium</taxon>
    </lineage>
</organism>
<gene>
    <name evidence="5" type="ORF">SAMN05421664_0910</name>
</gene>
<keyword evidence="3" id="KW-0057">Aromatic amino acid biosynthesis</keyword>
<dbReference type="AlphaFoldDB" id="A0A1H0YS92"/>
<feature type="domain" description="Shikimate dehydrogenase substrate binding N-terminal" evidence="4">
    <location>
        <begin position="9"/>
        <end position="90"/>
    </location>
</feature>
<proteinExistence type="predicted"/>
<reference evidence="6" key="1">
    <citation type="submission" date="2016-10" db="EMBL/GenBank/DDBJ databases">
        <authorList>
            <person name="Varghese N."/>
            <person name="Submissions S."/>
        </authorList>
    </citation>
    <scope>NUCLEOTIDE SEQUENCE [LARGE SCALE GENOMIC DNA]</scope>
    <source>
        <strain evidence="6">DSM 17072</strain>
    </source>
</reference>
<dbReference type="SUPFAM" id="SSF53223">
    <property type="entry name" value="Aminoacid dehydrogenase-like, N-terminal domain"/>
    <property type="match status" value="1"/>
</dbReference>
<evidence type="ECO:0000259" key="4">
    <source>
        <dbReference type="Pfam" id="PF08501"/>
    </source>
</evidence>
<name>A0A1H0YS92_9FLAO</name>
<dbReference type="Pfam" id="PF08501">
    <property type="entry name" value="Shikimate_dh_N"/>
    <property type="match status" value="1"/>
</dbReference>
<dbReference type="EMBL" id="FNKL01000001">
    <property type="protein sequence ID" value="SDQ18044.1"/>
    <property type="molecule type" value="Genomic_DNA"/>
</dbReference>
<dbReference type="InterPro" id="IPR022893">
    <property type="entry name" value="Shikimate_DH_fam"/>
</dbReference>
<dbReference type="OrthoDB" id="9792692at2"/>
<dbReference type="PANTHER" id="PTHR21089:SF1">
    <property type="entry name" value="BIFUNCTIONAL 3-DEHYDROQUINATE DEHYDRATASE_SHIKIMATE DEHYDROGENASE, CHLOROPLASTIC"/>
    <property type="match status" value="1"/>
</dbReference>
<sequence>MDSHKKLGLIGRNISYSFSKKFFENKFQKLMLKDFSYDIFDLKEINEVEDLFSKPGLLGFNVTIPYKEKIIDYLDELSEEAQKIGAVNCVLIQNGKKTGYNTDAVGFEKTLLLHRKPHQNSALILGNGGAAKAVKYALDKNGIPSKTISRNSEINFKNLDKETVENHKIIVQCTPVGTFPNVDDCLDFPFNGITKDHLIIDLIYNPNYTQFIIKASEKGAKTVNGYYMLEQQAEKAWEIWNFQKK</sequence>
<dbReference type="InterPro" id="IPR013708">
    <property type="entry name" value="Shikimate_DH-bd_N"/>
</dbReference>
<dbReference type="GO" id="GO:0004764">
    <property type="term" value="F:shikimate 3-dehydrogenase (NADP+) activity"/>
    <property type="evidence" value="ECO:0007669"/>
    <property type="project" value="InterPro"/>
</dbReference>
<dbReference type="STRING" id="311333.SAMN05421664_0910"/>
<dbReference type="RefSeq" id="WP_089754006.1">
    <property type="nucleotide sequence ID" value="NZ_FNKL01000001.1"/>
</dbReference>
<dbReference type="GO" id="GO:0009423">
    <property type="term" value="P:chorismate biosynthetic process"/>
    <property type="evidence" value="ECO:0007669"/>
    <property type="project" value="TreeGrafter"/>
</dbReference>
<evidence type="ECO:0000256" key="1">
    <source>
        <dbReference type="ARBA" id="ARBA00004871"/>
    </source>
</evidence>
<dbReference type="InterPro" id="IPR036291">
    <property type="entry name" value="NAD(P)-bd_dom_sf"/>
</dbReference>
<dbReference type="Gene3D" id="3.40.50.720">
    <property type="entry name" value="NAD(P)-binding Rossmann-like Domain"/>
    <property type="match status" value="1"/>
</dbReference>
<keyword evidence="2" id="KW-0560">Oxidoreductase</keyword>
<dbReference type="InterPro" id="IPR046346">
    <property type="entry name" value="Aminoacid_DH-like_N_sf"/>
</dbReference>
<dbReference type="CDD" id="cd01065">
    <property type="entry name" value="NAD_bind_Shikimate_DH"/>
    <property type="match status" value="1"/>
</dbReference>
<accession>A0A1H0YS92</accession>
<dbReference type="GO" id="GO:0009073">
    <property type="term" value="P:aromatic amino acid family biosynthetic process"/>
    <property type="evidence" value="ECO:0007669"/>
    <property type="project" value="UniProtKB-KW"/>
</dbReference>
<dbReference type="GO" id="GO:0019632">
    <property type="term" value="P:shikimate metabolic process"/>
    <property type="evidence" value="ECO:0007669"/>
    <property type="project" value="TreeGrafter"/>
</dbReference>
<protein>
    <submittedName>
        <fullName evidence="5">Shikimate dehydrogenase</fullName>
    </submittedName>
</protein>